<organism evidence="1 2">
    <name type="scientific">Striga asiatica</name>
    <name type="common">Asiatic witchweed</name>
    <name type="synonym">Buchnera asiatica</name>
    <dbReference type="NCBI Taxonomy" id="4170"/>
    <lineage>
        <taxon>Eukaryota</taxon>
        <taxon>Viridiplantae</taxon>
        <taxon>Streptophyta</taxon>
        <taxon>Embryophyta</taxon>
        <taxon>Tracheophyta</taxon>
        <taxon>Spermatophyta</taxon>
        <taxon>Magnoliopsida</taxon>
        <taxon>eudicotyledons</taxon>
        <taxon>Gunneridae</taxon>
        <taxon>Pentapetalae</taxon>
        <taxon>asterids</taxon>
        <taxon>lamiids</taxon>
        <taxon>Lamiales</taxon>
        <taxon>Orobanchaceae</taxon>
        <taxon>Buchnereae</taxon>
        <taxon>Striga</taxon>
    </lineage>
</organism>
<evidence type="ECO:0000313" key="1">
    <source>
        <dbReference type="EMBL" id="GER47667.1"/>
    </source>
</evidence>
<dbReference type="EMBL" id="BKCP01008015">
    <property type="protein sequence ID" value="GER47667.1"/>
    <property type="molecule type" value="Genomic_DNA"/>
</dbReference>
<protein>
    <submittedName>
        <fullName evidence="1">DNA repair protein RecO</fullName>
    </submittedName>
</protein>
<reference evidence="2" key="1">
    <citation type="journal article" date="2019" name="Curr. Biol.">
        <title>Genome Sequence of Striga asiatica Provides Insight into the Evolution of Plant Parasitism.</title>
        <authorList>
            <person name="Yoshida S."/>
            <person name="Kim S."/>
            <person name="Wafula E.K."/>
            <person name="Tanskanen J."/>
            <person name="Kim Y.M."/>
            <person name="Honaas L."/>
            <person name="Yang Z."/>
            <person name="Spallek T."/>
            <person name="Conn C.E."/>
            <person name="Ichihashi Y."/>
            <person name="Cheong K."/>
            <person name="Cui S."/>
            <person name="Der J.P."/>
            <person name="Gundlach H."/>
            <person name="Jiao Y."/>
            <person name="Hori C."/>
            <person name="Ishida J.K."/>
            <person name="Kasahara H."/>
            <person name="Kiba T."/>
            <person name="Kim M.S."/>
            <person name="Koo N."/>
            <person name="Laohavisit A."/>
            <person name="Lee Y.H."/>
            <person name="Lumba S."/>
            <person name="McCourt P."/>
            <person name="Mortimer J.C."/>
            <person name="Mutuku J.M."/>
            <person name="Nomura T."/>
            <person name="Sasaki-Sekimoto Y."/>
            <person name="Seto Y."/>
            <person name="Wang Y."/>
            <person name="Wakatake T."/>
            <person name="Sakakibara H."/>
            <person name="Demura T."/>
            <person name="Yamaguchi S."/>
            <person name="Yoneyama K."/>
            <person name="Manabe R.I."/>
            <person name="Nelson D.C."/>
            <person name="Schulman A.H."/>
            <person name="Timko M.P."/>
            <person name="dePamphilis C.W."/>
            <person name="Choi D."/>
            <person name="Shirasu K."/>
        </authorList>
    </citation>
    <scope>NUCLEOTIDE SEQUENCE [LARGE SCALE GENOMIC DNA]</scope>
    <source>
        <strain evidence="2">cv. UVA1</strain>
    </source>
</reference>
<dbReference type="Proteomes" id="UP000325081">
    <property type="component" value="Unassembled WGS sequence"/>
</dbReference>
<proteinExistence type="predicted"/>
<name>A0A5A7QTB7_STRAF</name>
<accession>A0A5A7QTB7</accession>
<dbReference type="AlphaFoldDB" id="A0A5A7QTB7"/>
<keyword evidence="2" id="KW-1185">Reference proteome</keyword>
<comment type="caution">
    <text evidence="1">The sequence shown here is derived from an EMBL/GenBank/DDBJ whole genome shotgun (WGS) entry which is preliminary data.</text>
</comment>
<evidence type="ECO:0000313" key="2">
    <source>
        <dbReference type="Proteomes" id="UP000325081"/>
    </source>
</evidence>
<sequence>MNGRKLLLITAGRCCCSEMDSRGYGGLTERLRLAIGSWDLQLLASLPAKKDTTACGITGGNRQPRQLSVGARLCREESEVTGNFKEEGDEERLMKRIRDENFPIARHSLEKSIIKG</sequence>
<gene>
    <name evidence="1" type="ORF">STAS_24784</name>
</gene>